<keyword evidence="2" id="KW-0245">EGF-like domain</keyword>
<evidence type="ECO:0000256" key="12">
    <source>
        <dbReference type="PROSITE-ProRule" id="PRU00043"/>
    </source>
</evidence>
<evidence type="ECO:0000256" key="6">
    <source>
        <dbReference type="ARBA" id="ARBA00022837"/>
    </source>
</evidence>
<evidence type="ECO:0000256" key="1">
    <source>
        <dbReference type="ARBA" id="ARBA00004167"/>
    </source>
</evidence>
<feature type="domain" description="Cadherin" evidence="13">
    <location>
        <begin position="14"/>
        <end position="112"/>
    </location>
</feature>
<keyword evidence="3" id="KW-0812">Transmembrane</keyword>
<dbReference type="SMART" id="SM00112">
    <property type="entry name" value="CA"/>
    <property type="match status" value="5"/>
</dbReference>
<feature type="domain" description="Cadherin" evidence="13">
    <location>
        <begin position="422"/>
        <end position="525"/>
    </location>
</feature>
<dbReference type="PROSITE" id="PS50268">
    <property type="entry name" value="CADHERIN_2"/>
    <property type="match status" value="5"/>
</dbReference>
<dbReference type="PRINTS" id="PR00205">
    <property type="entry name" value="CADHERIN"/>
</dbReference>
<dbReference type="InterPro" id="IPR002126">
    <property type="entry name" value="Cadherin-like_dom"/>
</dbReference>
<reference evidence="14" key="2">
    <citation type="submission" date="2025-08" db="UniProtKB">
        <authorList>
            <consortium name="Ensembl"/>
        </authorList>
    </citation>
    <scope>IDENTIFICATION</scope>
</reference>
<keyword evidence="10" id="KW-1015">Disulfide bond</keyword>
<dbReference type="PROSITE" id="PS00232">
    <property type="entry name" value="CADHERIN_1"/>
    <property type="match status" value="2"/>
</dbReference>
<evidence type="ECO:0000256" key="4">
    <source>
        <dbReference type="ARBA" id="ARBA00022729"/>
    </source>
</evidence>
<protein>
    <recommendedName>
        <fullName evidence="13">Cadherin domain-containing protein</fullName>
    </recommendedName>
</protein>
<dbReference type="PANTHER" id="PTHR24028:SF328">
    <property type="entry name" value="CADHERIN-3"/>
    <property type="match status" value="1"/>
</dbReference>
<evidence type="ECO:0000256" key="9">
    <source>
        <dbReference type="ARBA" id="ARBA00023136"/>
    </source>
</evidence>
<dbReference type="Gene3D" id="2.60.40.60">
    <property type="entry name" value="Cadherins"/>
    <property type="match status" value="6"/>
</dbReference>
<keyword evidence="11" id="KW-0325">Glycoprotein</keyword>
<evidence type="ECO:0000256" key="3">
    <source>
        <dbReference type="ARBA" id="ARBA00022692"/>
    </source>
</evidence>
<dbReference type="SUPFAM" id="SSF49313">
    <property type="entry name" value="Cadherin-like"/>
    <property type="match status" value="6"/>
</dbReference>
<dbReference type="InterPro" id="IPR050174">
    <property type="entry name" value="Protocadherin/Cadherin-CA"/>
</dbReference>
<evidence type="ECO:0000256" key="2">
    <source>
        <dbReference type="ARBA" id="ARBA00022536"/>
    </source>
</evidence>
<evidence type="ECO:0000313" key="14">
    <source>
        <dbReference type="Ensembl" id="ENSCSEP00000011585.1"/>
    </source>
</evidence>
<organism evidence="14 15">
    <name type="scientific">Cynoglossus semilaevis</name>
    <name type="common">Tongue sole</name>
    <dbReference type="NCBI Taxonomy" id="244447"/>
    <lineage>
        <taxon>Eukaryota</taxon>
        <taxon>Metazoa</taxon>
        <taxon>Chordata</taxon>
        <taxon>Craniata</taxon>
        <taxon>Vertebrata</taxon>
        <taxon>Euteleostomi</taxon>
        <taxon>Actinopterygii</taxon>
        <taxon>Neopterygii</taxon>
        <taxon>Teleostei</taxon>
        <taxon>Neoteleostei</taxon>
        <taxon>Acanthomorphata</taxon>
        <taxon>Carangaria</taxon>
        <taxon>Pleuronectiformes</taxon>
        <taxon>Pleuronectoidei</taxon>
        <taxon>Cynoglossidae</taxon>
        <taxon>Cynoglossinae</taxon>
        <taxon>Cynoglossus</taxon>
    </lineage>
</organism>
<evidence type="ECO:0000256" key="10">
    <source>
        <dbReference type="ARBA" id="ARBA00023157"/>
    </source>
</evidence>
<dbReference type="CDD" id="cd11304">
    <property type="entry name" value="Cadherin_repeat"/>
    <property type="match status" value="6"/>
</dbReference>
<dbReference type="GeneTree" id="ENSGT00940000155719"/>
<dbReference type="InterPro" id="IPR020894">
    <property type="entry name" value="Cadherin_CS"/>
</dbReference>
<keyword evidence="6 12" id="KW-0106">Calcium</keyword>
<dbReference type="GO" id="GO:0007156">
    <property type="term" value="P:homophilic cell adhesion via plasma membrane adhesion molecules"/>
    <property type="evidence" value="ECO:0007669"/>
    <property type="project" value="InterPro"/>
</dbReference>
<reference evidence="14" key="3">
    <citation type="submission" date="2025-09" db="UniProtKB">
        <authorList>
            <consortium name="Ensembl"/>
        </authorList>
    </citation>
    <scope>IDENTIFICATION</scope>
</reference>
<feature type="domain" description="Cadherin" evidence="13">
    <location>
        <begin position="217"/>
        <end position="320"/>
    </location>
</feature>
<dbReference type="InterPro" id="IPR015919">
    <property type="entry name" value="Cadherin-like_sf"/>
</dbReference>
<evidence type="ECO:0000313" key="15">
    <source>
        <dbReference type="Proteomes" id="UP000265120"/>
    </source>
</evidence>
<keyword evidence="7" id="KW-0130">Cell adhesion</keyword>
<dbReference type="PANTHER" id="PTHR24028">
    <property type="entry name" value="CADHERIN-87A"/>
    <property type="match status" value="1"/>
</dbReference>
<keyword evidence="4" id="KW-0732">Signal</keyword>
<dbReference type="Ensembl" id="ENSCSET00000011726.1">
    <property type="protein sequence ID" value="ENSCSEP00000011585.1"/>
    <property type="gene ID" value="ENSCSEG00000007455.1"/>
</dbReference>
<feature type="domain" description="Cadherin" evidence="13">
    <location>
        <begin position="320"/>
        <end position="421"/>
    </location>
</feature>
<name>A0A3P8VGM9_CYNSE</name>
<keyword evidence="5" id="KW-0677">Repeat</keyword>
<keyword evidence="9" id="KW-0472">Membrane</keyword>
<comment type="subcellular location">
    <subcellularLocation>
        <location evidence="1">Membrane</location>
        <topology evidence="1">Single-pass membrane protein</topology>
    </subcellularLocation>
</comment>
<keyword evidence="8" id="KW-1133">Transmembrane helix</keyword>
<sequence length="555" mass="60589">APQHNRWQRQLAFSRSVYSFQVKEDTAPTVVGKVEAIWQGLTPITYSVQEDDGENLFLLSPLSGEFLLSRSLDFEAQRFYVLTVAVQQGDIHVSSVRVYVNVLNVNDNPPVFSGDSFSVSLLEDTQVGTCFLSLNVSDKDEGSEELKLNVHQGDEAVFFINSANSLCLKKELDREEQPSYSLTVTAHDCVQPESLQLTGTAQVTVLVGDVNDNAPVFVSPNSVTVPEDSELHSVVTMVRAEDMDAGINADILYYLNGSSSGMFSINAISGNIYLKETLDREQVDVLTITITAADRGSPGKATVLNLTVHVEDANDHDPQFTGTYGVTVREDVPRGTSLLQVQAQDQDAGPNGQVRYVLTQKGPFVIDSVRGVVTLIDKLDRETESDYDLVLTAVDQGNSPRSAVATVTVTVLDVNDFAPQFSPETLFIHVMENEEDPALLSHQVSALDEDSDVNSQLTYSIQTGHRDGLFSITPNGTLQILNSLDRERESLYVITITAVDSVPPLTGTLTVNVIVDDDNDNSPEFTENVYNTIVYEDSPPGTVFAIITATDHDVG</sequence>
<dbReference type="GO" id="GO:0005886">
    <property type="term" value="C:plasma membrane"/>
    <property type="evidence" value="ECO:0007669"/>
    <property type="project" value="InterPro"/>
</dbReference>
<proteinExistence type="predicted"/>
<accession>A0A3P8VGM9</accession>
<keyword evidence="15" id="KW-1185">Reference proteome</keyword>
<dbReference type="Proteomes" id="UP000265120">
    <property type="component" value="Chromosome 4"/>
</dbReference>
<feature type="domain" description="Cadherin" evidence="13">
    <location>
        <begin position="113"/>
        <end position="217"/>
    </location>
</feature>
<dbReference type="FunFam" id="2.60.40.60:FF:000020">
    <property type="entry name" value="Dachsous cadherin-related 1b"/>
    <property type="match status" value="2"/>
</dbReference>
<dbReference type="AlphaFoldDB" id="A0A3P8VGM9"/>
<evidence type="ECO:0000256" key="8">
    <source>
        <dbReference type="ARBA" id="ARBA00022989"/>
    </source>
</evidence>
<evidence type="ECO:0000259" key="13">
    <source>
        <dbReference type="PROSITE" id="PS50268"/>
    </source>
</evidence>
<reference evidence="14 15" key="1">
    <citation type="journal article" date="2014" name="Nat. Genet.">
        <title>Whole-genome sequence of a flatfish provides insights into ZW sex chromosome evolution and adaptation to a benthic lifestyle.</title>
        <authorList>
            <person name="Chen S."/>
            <person name="Zhang G."/>
            <person name="Shao C."/>
            <person name="Huang Q."/>
            <person name="Liu G."/>
            <person name="Zhang P."/>
            <person name="Song W."/>
            <person name="An N."/>
            <person name="Chalopin D."/>
            <person name="Volff J.N."/>
            <person name="Hong Y."/>
            <person name="Li Q."/>
            <person name="Sha Z."/>
            <person name="Zhou H."/>
            <person name="Xie M."/>
            <person name="Yu Q."/>
            <person name="Liu Y."/>
            <person name="Xiang H."/>
            <person name="Wang N."/>
            <person name="Wu K."/>
            <person name="Yang C."/>
            <person name="Zhou Q."/>
            <person name="Liao X."/>
            <person name="Yang L."/>
            <person name="Hu Q."/>
            <person name="Zhang J."/>
            <person name="Meng L."/>
            <person name="Jin L."/>
            <person name="Tian Y."/>
            <person name="Lian J."/>
            <person name="Yang J."/>
            <person name="Miao G."/>
            <person name="Liu S."/>
            <person name="Liang Z."/>
            <person name="Yan F."/>
            <person name="Li Y."/>
            <person name="Sun B."/>
            <person name="Zhang H."/>
            <person name="Zhang J."/>
            <person name="Zhu Y."/>
            <person name="Du M."/>
            <person name="Zhao Y."/>
            <person name="Schartl M."/>
            <person name="Tang Q."/>
            <person name="Wang J."/>
        </authorList>
    </citation>
    <scope>NUCLEOTIDE SEQUENCE</scope>
</reference>
<dbReference type="GO" id="GO:0009653">
    <property type="term" value="P:anatomical structure morphogenesis"/>
    <property type="evidence" value="ECO:0007669"/>
    <property type="project" value="UniProtKB-ARBA"/>
</dbReference>
<evidence type="ECO:0000256" key="11">
    <source>
        <dbReference type="ARBA" id="ARBA00023180"/>
    </source>
</evidence>
<dbReference type="GO" id="GO:0005509">
    <property type="term" value="F:calcium ion binding"/>
    <property type="evidence" value="ECO:0007669"/>
    <property type="project" value="UniProtKB-UniRule"/>
</dbReference>
<dbReference type="Pfam" id="PF00028">
    <property type="entry name" value="Cadherin"/>
    <property type="match status" value="4"/>
</dbReference>
<evidence type="ECO:0000256" key="5">
    <source>
        <dbReference type="ARBA" id="ARBA00022737"/>
    </source>
</evidence>
<evidence type="ECO:0000256" key="7">
    <source>
        <dbReference type="ARBA" id="ARBA00022889"/>
    </source>
</evidence>
<dbReference type="FunFam" id="2.60.40.60:FF:000024">
    <property type="entry name" value="FAT atypical cadherin 3"/>
    <property type="match status" value="2"/>
</dbReference>